<dbReference type="EMBL" id="VSSQ01050615">
    <property type="protein sequence ID" value="MPN04693.1"/>
    <property type="molecule type" value="Genomic_DNA"/>
</dbReference>
<dbReference type="AlphaFoldDB" id="A0A645EW15"/>
<accession>A0A645EW15</accession>
<name>A0A645EW15_9ZZZZ</name>
<evidence type="ECO:0000313" key="1">
    <source>
        <dbReference type="EMBL" id="MPN04693.1"/>
    </source>
</evidence>
<organism evidence="1">
    <name type="scientific">bioreactor metagenome</name>
    <dbReference type="NCBI Taxonomy" id="1076179"/>
    <lineage>
        <taxon>unclassified sequences</taxon>
        <taxon>metagenomes</taxon>
        <taxon>ecological metagenomes</taxon>
    </lineage>
</organism>
<gene>
    <name evidence="1" type="ORF">SDC9_151938</name>
</gene>
<comment type="caution">
    <text evidence="1">The sequence shown here is derived from an EMBL/GenBank/DDBJ whole genome shotgun (WGS) entry which is preliminary data.</text>
</comment>
<proteinExistence type="predicted"/>
<reference evidence="1" key="1">
    <citation type="submission" date="2019-08" db="EMBL/GenBank/DDBJ databases">
        <authorList>
            <person name="Kucharzyk K."/>
            <person name="Murdoch R.W."/>
            <person name="Higgins S."/>
            <person name="Loffler F."/>
        </authorList>
    </citation>
    <scope>NUCLEOTIDE SEQUENCE</scope>
</reference>
<sequence>MPNPRSLYTKLKRLSNDSLFVGKALGKGLIF</sequence>
<protein>
    <submittedName>
        <fullName evidence="1">Uncharacterized protein</fullName>
    </submittedName>
</protein>